<feature type="compositionally biased region" description="Acidic residues" evidence="1">
    <location>
        <begin position="1"/>
        <end position="20"/>
    </location>
</feature>
<evidence type="ECO:0000313" key="2">
    <source>
        <dbReference type="EMBL" id="CAI2378088.1"/>
    </source>
</evidence>
<name>A0AAD1XRV0_EUPCR</name>
<reference evidence="2" key="1">
    <citation type="submission" date="2023-07" db="EMBL/GenBank/DDBJ databases">
        <authorList>
            <consortium name="AG Swart"/>
            <person name="Singh M."/>
            <person name="Singh A."/>
            <person name="Seah K."/>
            <person name="Emmerich C."/>
        </authorList>
    </citation>
    <scope>NUCLEOTIDE SEQUENCE</scope>
    <source>
        <strain evidence="2">DP1</strain>
    </source>
</reference>
<protein>
    <submittedName>
        <fullName evidence="2">Uncharacterized protein</fullName>
    </submittedName>
</protein>
<evidence type="ECO:0000313" key="3">
    <source>
        <dbReference type="Proteomes" id="UP001295684"/>
    </source>
</evidence>
<feature type="compositionally biased region" description="Basic and acidic residues" evidence="1">
    <location>
        <begin position="187"/>
        <end position="207"/>
    </location>
</feature>
<organism evidence="2 3">
    <name type="scientific">Euplotes crassus</name>
    <dbReference type="NCBI Taxonomy" id="5936"/>
    <lineage>
        <taxon>Eukaryota</taxon>
        <taxon>Sar</taxon>
        <taxon>Alveolata</taxon>
        <taxon>Ciliophora</taxon>
        <taxon>Intramacronucleata</taxon>
        <taxon>Spirotrichea</taxon>
        <taxon>Hypotrichia</taxon>
        <taxon>Euplotida</taxon>
        <taxon>Euplotidae</taxon>
        <taxon>Moneuplotes</taxon>
    </lineage>
</organism>
<keyword evidence="3" id="KW-1185">Reference proteome</keyword>
<dbReference type="AlphaFoldDB" id="A0AAD1XRV0"/>
<comment type="caution">
    <text evidence="2">The sequence shown here is derived from an EMBL/GenBank/DDBJ whole genome shotgun (WGS) entry which is preliminary data.</text>
</comment>
<gene>
    <name evidence="2" type="ORF">ECRASSUSDP1_LOCUS19480</name>
</gene>
<dbReference type="Proteomes" id="UP001295684">
    <property type="component" value="Unassembled WGS sequence"/>
</dbReference>
<accession>A0AAD1XRV0</accession>
<proteinExistence type="predicted"/>
<feature type="compositionally biased region" description="Basic residues" evidence="1">
    <location>
        <begin position="173"/>
        <end position="186"/>
    </location>
</feature>
<sequence>MSLENPEIEGEGSQEPEEIVDNTQNEENPESEEALNSPTAGEKTNPASITDLTEEEKRKRREEKFGPVKKNSPTAKATWEPKSAQAPDIQEKIKKLKEKRLQQMYIGRTPKDLQNEIDEIKKRQDRYGQTEESKSKIEQLTEAIQLIEQNKGNPEFEMSALFTPLPNDSKRLYQIKKKKNEKWHQRRDKDKNKESGGPKKVEWWKKA</sequence>
<feature type="region of interest" description="Disordered" evidence="1">
    <location>
        <begin position="167"/>
        <end position="207"/>
    </location>
</feature>
<dbReference type="EMBL" id="CAMPGE010019777">
    <property type="protein sequence ID" value="CAI2378088.1"/>
    <property type="molecule type" value="Genomic_DNA"/>
</dbReference>
<evidence type="ECO:0000256" key="1">
    <source>
        <dbReference type="SAM" id="MobiDB-lite"/>
    </source>
</evidence>
<feature type="region of interest" description="Disordered" evidence="1">
    <location>
        <begin position="1"/>
        <end position="89"/>
    </location>
</feature>